<gene>
    <name evidence="2" type="ORF">PPERSA_08395</name>
</gene>
<evidence type="ECO:0000313" key="3">
    <source>
        <dbReference type="Proteomes" id="UP000054937"/>
    </source>
</evidence>
<dbReference type="OrthoDB" id="26681at2759"/>
<dbReference type="InterPro" id="IPR036372">
    <property type="entry name" value="BEACH_dom_sf"/>
</dbReference>
<proteinExistence type="predicted"/>
<reference evidence="2 3" key="1">
    <citation type="journal article" date="2015" name="Sci. Rep.">
        <title>Genome of the facultative scuticociliatosis pathogen Pseudocohnilembus persalinus provides insight into its virulence through horizontal gene transfer.</title>
        <authorList>
            <person name="Xiong J."/>
            <person name="Wang G."/>
            <person name="Cheng J."/>
            <person name="Tian M."/>
            <person name="Pan X."/>
            <person name="Warren A."/>
            <person name="Jiang C."/>
            <person name="Yuan D."/>
            <person name="Miao W."/>
        </authorList>
    </citation>
    <scope>NUCLEOTIDE SEQUENCE [LARGE SCALE GENOMIC DNA]</scope>
    <source>
        <strain evidence="2">36N120E</strain>
    </source>
</reference>
<evidence type="ECO:0000313" key="2">
    <source>
        <dbReference type="EMBL" id="KRX09994.1"/>
    </source>
</evidence>
<dbReference type="InterPro" id="IPR050865">
    <property type="entry name" value="BEACH_Domain"/>
</dbReference>
<feature type="domain" description="BEACH" evidence="1">
    <location>
        <begin position="1"/>
        <end position="174"/>
    </location>
</feature>
<comment type="caution">
    <text evidence="2">The sequence shown here is derived from an EMBL/GenBank/DDBJ whole genome shotgun (WGS) entry which is preliminary data.</text>
</comment>
<dbReference type="PANTHER" id="PTHR13743:SF123">
    <property type="entry name" value="PROTEIN FAN"/>
    <property type="match status" value="1"/>
</dbReference>
<dbReference type="AlphaFoldDB" id="A0A0V0R6L9"/>
<organism evidence="2 3">
    <name type="scientific">Pseudocohnilembus persalinus</name>
    <name type="common">Ciliate</name>
    <dbReference type="NCBI Taxonomy" id="266149"/>
    <lineage>
        <taxon>Eukaryota</taxon>
        <taxon>Sar</taxon>
        <taxon>Alveolata</taxon>
        <taxon>Ciliophora</taxon>
        <taxon>Intramacronucleata</taxon>
        <taxon>Oligohymenophorea</taxon>
        <taxon>Scuticociliatia</taxon>
        <taxon>Philasterida</taxon>
        <taxon>Pseudocohnilembidae</taxon>
        <taxon>Pseudocohnilembus</taxon>
    </lineage>
</organism>
<evidence type="ECO:0000259" key="1">
    <source>
        <dbReference type="PROSITE" id="PS50197"/>
    </source>
</evidence>
<dbReference type="Gene3D" id="1.10.1540.10">
    <property type="entry name" value="BEACH domain"/>
    <property type="match status" value="1"/>
</dbReference>
<dbReference type="OMA" id="RTWHSAY"/>
<dbReference type="PROSITE" id="PS50197">
    <property type="entry name" value="BEACH"/>
    <property type="match status" value="1"/>
</dbReference>
<keyword evidence="3" id="KW-1185">Reference proteome</keyword>
<dbReference type="InParanoid" id="A0A0V0R6L9"/>
<sequence>MIRKVPEFVIKLQNGVFGPTDRIFRGIDTTWSAAMNLDADFKELIPEFYNLDGDFLINSEQLELGITQDGEIIDDVVIPSWANNYHDLLSKMKMALECDYTSSHLNEWIDLIFGFKQTGEEAVLSDNLFYPYTYEHNVKWDQIENDYQKQAMKIQVQEFGQCPVQLFNQPHILRKR</sequence>
<dbReference type="SMART" id="SM01026">
    <property type="entry name" value="Beach"/>
    <property type="match status" value="1"/>
</dbReference>
<dbReference type="PANTHER" id="PTHR13743">
    <property type="entry name" value="BEIGE/BEACH-RELATED"/>
    <property type="match status" value="1"/>
</dbReference>
<dbReference type="EMBL" id="LDAU01000041">
    <property type="protein sequence ID" value="KRX09994.1"/>
    <property type="molecule type" value="Genomic_DNA"/>
</dbReference>
<accession>A0A0V0R6L9</accession>
<dbReference type="Proteomes" id="UP000054937">
    <property type="component" value="Unassembled WGS sequence"/>
</dbReference>
<dbReference type="Pfam" id="PF02138">
    <property type="entry name" value="Beach"/>
    <property type="match status" value="1"/>
</dbReference>
<dbReference type="SUPFAM" id="SSF81837">
    <property type="entry name" value="BEACH domain"/>
    <property type="match status" value="1"/>
</dbReference>
<protein>
    <submittedName>
        <fullName evidence="2">BEACH domain</fullName>
    </submittedName>
</protein>
<name>A0A0V0R6L9_PSEPJ</name>
<dbReference type="InterPro" id="IPR000409">
    <property type="entry name" value="BEACH_dom"/>
</dbReference>